<sequence>MDDSPDDAITSSSDRQEEKSESEESEEEEEEDEDISTTLPTAIATPVSESEEEEVQITAPADSTSTTGNGDGFAQPMLPPLHHLSKLASAPRSSPFDGSKKSSSTSSSSSSGSSGSGGGHHHKHKKVREKKLEKYNAILASLNYSPPPHGSSLADPRYSLEILKNGAIIDTFNFSPDDQKGYYIIGRVPGCDIVAENPTVSRLHAVFQFVKGPGGENEEDLGTGLYLYDLKSTHGTFINKNQAFPHKFYRIRVGHVLRFGTSQRMYIVAGPSEDEEEESDKSVSELQNEKLQKDLERKREEEEEQLKRNPGMKKERNVEEEGITWGMAEDAEEESDLKVNPFAIDYEASELTLNDPKKSLRSWFEREGHELEYEVREKGSGQYVCRIGLPLDGPTDAPVYAESDVKGKKKEAALDAAMKACQILDSHGLLRGSNQESRKRKEKKYEDEDYYSSDEDTFLDRTGTIEKKREKRMRLAGKLESKVETYDTLCTKHSQLESEIAELTSKLEQSKKKREKNEPEEDIDIDDYVKLLKTGSFDTKKLRARLKEATEELGRTQKLMKIAKPVELPSYLQPSAAAGSSSSLSLSKKPVKLPPPDSKEASKLAEWFPDSGQVDSSSEQVEAKPIKRPPLVGPRKSSPAAAAGSSSSSSSKQKLYGLIKPSELPSLKPPAPPFPLEMRMKKWRQNHHHLLPKKKLRRRRSQARKNVSDTDTNMEKSRRKRKGVHMMILQTPNIQIGSPLLIRKGMGEHLLMRSWATNFIERKYTCLFMHFSLFYYFTNLYVVSSKSE</sequence>
<dbReference type="Pfam" id="PF00498">
    <property type="entry name" value="FHA"/>
    <property type="match status" value="1"/>
</dbReference>
<dbReference type="PANTHER" id="PTHR23308">
    <property type="entry name" value="NUCLEAR INHIBITOR OF PROTEIN PHOSPHATASE-1"/>
    <property type="match status" value="1"/>
</dbReference>
<dbReference type="OrthoDB" id="433755at2759"/>
<reference evidence="3 4" key="1">
    <citation type="journal article" date="2016" name="Genome Biol. Evol.">
        <title>Gene Family Evolution Reflects Adaptation to Soil Environmental Stressors in the Genome of the Collembolan Orchesella cincta.</title>
        <authorList>
            <person name="Faddeeva-Vakhrusheva A."/>
            <person name="Derks M.F."/>
            <person name="Anvar S.Y."/>
            <person name="Agamennone V."/>
            <person name="Suring W."/>
            <person name="Smit S."/>
            <person name="van Straalen N.M."/>
            <person name="Roelofs D."/>
        </authorList>
    </citation>
    <scope>NUCLEOTIDE SEQUENCE [LARGE SCALE GENOMIC DNA]</scope>
    <source>
        <tissue evidence="3">Mixed pool</tissue>
    </source>
</reference>
<proteinExistence type="predicted"/>
<feature type="compositionally biased region" description="Acidic residues" evidence="1">
    <location>
        <begin position="20"/>
        <end position="35"/>
    </location>
</feature>
<keyword evidence="4" id="KW-1185">Reference proteome</keyword>
<feature type="region of interest" description="Disordered" evidence="1">
    <location>
        <begin position="431"/>
        <end position="450"/>
    </location>
</feature>
<protein>
    <submittedName>
        <fullName evidence="3">Kanadaptin</fullName>
    </submittedName>
</protein>
<organism evidence="3 4">
    <name type="scientific">Orchesella cincta</name>
    <name type="common">Springtail</name>
    <name type="synonym">Podura cincta</name>
    <dbReference type="NCBI Taxonomy" id="48709"/>
    <lineage>
        <taxon>Eukaryota</taxon>
        <taxon>Metazoa</taxon>
        <taxon>Ecdysozoa</taxon>
        <taxon>Arthropoda</taxon>
        <taxon>Hexapoda</taxon>
        <taxon>Collembola</taxon>
        <taxon>Entomobryomorpha</taxon>
        <taxon>Entomobryoidea</taxon>
        <taxon>Orchesellidae</taxon>
        <taxon>Orchesellinae</taxon>
        <taxon>Orchesella</taxon>
    </lineage>
</organism>
<feature type="compositionally biased region" description="Low complexity" evidence="1">
    <location>
        <begin position="637"/>
        <end position="651"/>
    </location>
</feature>
<dbReference type="SMART" id="SM00240">
    <property type="entry name" value="FHA"/>
    <property type="match status" value="1"/>
</dbReference>
<feature type="region of interest" description="Disordered" evidence="1">
    <location>
        <begin position="271"/>
        <end position="318"/>
    </location>
</feature>
<feature type="compositionally biased region" description="Basic residues" evidence="1">
    <location>
        <begin position="119"/>
        <end position="128"/>
    </location>
</feature>
<feature type="domain" description="FHA" evidence="2">
    <location>
        <begin position="183"/>
        <end position="243"/>
    </location>
</feature>
<name>A0A1D2MBJ5_ORCCI</name>
<feature type="compositionally biased region" description="Basic residues" evidence="1">
    <location>
        <begin position="694"/>
        <end position="703"/>
    </location>
</feature>
<feature type="region of interest" description="Disordered" evidence="1">
    <location>
        <begin position="694"/>
        <end position="721"/>
    </location>
</feature>
<dbReference type="Proteomes" id="UP000094527">
    <property type="component" value="Unassembled WGS sequence"/>
</dbReference>
<evidence type="ECO:0000256" key="1">
    <source>
        <dbReference type="SAM" id="MobiDB-lite"/>
    </source>
</evidence>
<feature type="region of interest" description="Disordered" evidence="1">
    <location>
        <begin position="573"/>
        <end position="672"/>
    </location>
</feature>
<dbReference type="Pfam" id="PF03368">
    <property type="entry name" value="Dicer_dimer"/>
    <property type="match status" value="1"/>
</dbReference>
<dbReference type="InterPro" id="IPR005034">
    <property type="entry name" value="Dicer_dimerisation"/>
</dbReference>
<dbReference type="CDD" id="cd22677">
    <property type="entry name" value="FHA_Kanadaptin"/>
    <property type="match status" value="1"/>
</dbReference>
<evidence type="ECO:0000313" key="4">
    <source>
        <dbReference type="Proteomes" id="UP000094527"/>
    </source>
</evidence>
<feature type="compositionally biased region" description="Low complexity" evidence="1">
    <location>
        <begin position="574"/>
        <end position="588"/>
    </location>
</feature>
<gene>
    <name evidence="3" type="ORF">Ocin01_16382</name>
</gene>
<feature type="compositionally biased region" description="Basic and acidic residues" evidence="1">
    <location>
        <begin position="436"/>
        <end position="446"/>
    </location>
</feature>
<evidence type="ECO:0000313" key="3">
    <source>
        <dbReference type="EMBL" id="ODM90299.1"/>
    </source>
</evidence>
<dbReference type="InterPro" id="IPR050923">
    <property type="entry name" value="Cell_Proc_Reg/RNA_Proc"/>
</dbReference>
<dbReference type="EMBL" id="LJIJ01002049">
    <property type="protein sequence ID" value="ODM90299.1"/>
    <property type="molecule type" value="Genomic_DNA"/>
</dbReference>
<feature type="region of interest" description="Disordered" evidence="1">
    <location>
        <begin position="1"/>
        <end position="128"/>
    </location>
</feature>
<dbReference type="GO" id="GO:0016891">
    <property type="term" value="F:RNA endonuclease activity producing 5'-phosphomonoesters, hydrolytic mechanism"/>
    <property type="evidence" value="ECO:0007669"/>
    <property type="project" value="InterPro"/>
</dbReference>
<dbReference type="PROSITE" id="PS50006">
    <property type="entry name" value="FHA_DOMAIN"/>
    <property type="match status" value="1"/>
</dbReference>
<comment type="caution">
    <text evidence="3">The sequence shown here is derived from an EMBL/GenBank/DDBJ whole genome shotgun (WGS) entry which is preliminary data.</text>
</comment>
<feature type="compositionally biased region" description="Basic and acidic residues" evidence="1">
    <location>
        <begin position="280"/>
        <end position="300"/>
    </location>
</feature>
<feature type="region of interest" description="Disordered" evidence="1">
    <location>
        <begin position="506"/>
        <end position="525"/>
    </location>
</feature>
<accession>A0A1D2MBJ5</accession>
<dbReference type="Gene3D" id="2.60.200.20">
    <property type="match status" value="1"/>
</dbReference>
<dbReference type="CDD" id="cd19856">
    <property type="entry name" value="DSRM_Kanadaptin"/>
    <property type="match status" value="1"/>
</dbReference>
<dbReference type="AlphaFoldDB" id="A0A1D2MBJ5"/>
<evidence type="ECO:0000259" key="2">
    <source>
        <dbReference type="PROSITE" id="PS50006"/>
    </source>
</evidence>
<dbReference type="InterPro" id="IPR008984">
    <property type="entry name" value="SMAD_FHA_dom_sf"/>
</dbReference>
<dbReference type="InterPro" id="IPR000253">
    <property type="entry name" value="FHA_dom"/>
</dbReference>
<feature type="compositionally biased region" description="Low complexity" evidence="1">
    <location>
        <begin position="101"/>
        <end position="113"/>
    </location>
</feature>
<dbReference type="STRING" id="48709.A0A1D2MBJ5"/>
<dbReference type="SUPFAM" id="SSF49879">
    <property type="entry name" value="SMAD/FHA domain"/>
    <property type="match status" value="1"/>
</dbReference>